<dbReference type="GO" id="GO:0017085">
    <property type="term" value="P:response to insecticide"/>
    <property type="evidence" value="ECO:0007669"/>
    <property type="project" value="UniProtKB-ARBA"/>
</dbReference>
<dbReference type="Pfam" id="PF00664">
    <property type="entry name" value="ABC_membrane"/>
    <property type="match status" value="1"/>
</dbReference>
<dbReference type="PROSITE" id="PS00211">
    <property type="entry name" value="ABC_TRANSPORTER_1"/>
    <property type="match status" value="2"/>
</dbReference>
<keyword evidence="8" id="KW-0067">ATP-binding</keyword>
<evidence type="ECO:0000259" key="16">
    <source>
        <dbReference type="PROSITE" id="PS50929"/>
    </source>
</evidence>
<keyword evidence="10 14" id="KW-1133">Transmembrane helix</keyword>
<feature type="transmembrane region" description="Helical" evidence="14">
    <location>
        <begin position="537"/>
        <end position="556"/>
    </location>
</feature>
<reference evidence="17" key="1">
    <citation type="journal article" date="2023" name="Insect Mol. Biol.">
        <title>Genome sequencing provides insights into the evolution of gene families encoding plant cell wall-degrading enzymes in longhorned beetles.</title>
        <authorList>
            <person name="Shin N.R."/>
            <person name="Okamura Y."/>
            <person name="Kirsch R."/>
            <person name="Pauchet Y."/>
        </authorList>
    </citation>
    <scope>NUCLEOTIDE SEQUENCE</scope>
    <source>
        <strain evidence="17">RBIC_L_NR</strain>
    </source>
</reference>
<dbReference type="SUPFAM" id="SSF52540">
    <property type="entry name" value="P-loop containing nucleoside triphosphate hydrolases"/>
    <property type="match status" value="2"/>
</dbReference>
<evidence type="ECO:0000256" key="3">
    <source>
        <dbReference type="ARBA" id="ARBA00012191"/>
    </source>
</evidence>
<dbReference type="InterPro" id="IPR003593">
    <property type="entry name" value="AAA+_ATPase"/>
</dbReference>
<dbReference type="InterPro" id="IPR003439">
    <property type="entry name" value="ABC_transporter-like_ATP-bd"/>
</dbReference>
<dbReference type="PANTHER" id="PTHR43394:SF11">
    <property type="entry name" value="ATP-BINDING CASSETTE TRANSPORTER"/>
    <property type="match status" value="1"/>
</dbReference>
<keyword evidence="6" id="KW-0677">Repeat</keyword>
<dbReference type="GO" id="GO:0005743">
    <property type="term" value="C:mitochondrial inner membrane"/>
    <property type="evidence" value="ECO:0007669"/>
    <property type="project" value="TreeGrafter"/>
</dbReference>
<gene>
    <name evidence="17" type="ORF">NQ314_020045</name>
</gene>
<dbReference type="GO" id="GO:0005524">
    <property type="term" value="F:ATP binding"/>
    <property type="evidence" value="ECO:0007669"/>
    <property type="project" value="UniProtKB-KW"/>
</dbReference>
<evidence type="ECO:0000256" key="1">
    <source>
        <dbReference type="ARBA" id="ARBA00004141"/>
    </source>
</evidence>
<evidence type="ECO:0000256" key="7">
    <source>
        <dbReference type="ARBA" id="ARBA00022741"/>
    </source>
</evidence>
<name>A0AAV8WLZ5_9CUCU</name>
<dbReference type="CDD" id="cd03249">
    <property type="entry name" value="ABC_MTABC3_MDL1_MDL2"/>
    <property type="match status" value="2"/>
</dbReference>
<dbReference type="AlphaFoldDB" id="A0AAV8WLZ5"/>
<evidence type="ECO:0000256" key="9">
    <source>
        <dbReference type="ARBA" id="ARBA00022967"/>
    </source>
</evidence>
<dbReference type="Pfam" id="PF00005">
    <property type="entry name" value="ABC_tran"/>
    <property type="match status" value="2"/>
</dbReference>
<keyword evidence="12" id="KW-0325">Glycoprotein</keyword>
<dbReference type="EMBL" id="JANEYF010005628">
    <property type="protein sequence ID" value="KAJ8927496.1"/>
    <property type="molecule type" value="Genomic_DNA"/>
</dbReference>
<protein>
    <recommendedName>
        <fullName evidence="3">ABC-type xenobiotic transporter</fullName>
        <ecNumber evidence="3">7.6.2.2</ecNumber>
    </recommendedName>
</protein>
<sequence length="966" mass="106225">MIYASYALAFWYGIKLVLQDRDDPDGTYTPGNMVTVFFSVMTGSMNFGISSPYIEAFGISKAAGGKIFQVIDNEPVINLSKGNGAKIEDLKGNIRFKKVKFQYPSRKDVEILQGLDLEINSGETVALVGTSGCGKSTVIQLIQRFYDPIEGEIYLDGENLKDLDLTWLRSNIGVVGQEPVLFGTTVSENIKYGNPNATEDEIKTAAKKANAHSFIKALPDGYNTIVGERGAQLSGGQKQRIAIARALVRNPAILLLDEATSALDNTSEAKVQAALDSASKECTTIIVAHRLSTIRGANKIVVISQGQVVEQGTHDELMEKKNEYYNLVTTQVQSSELVQRSQTKESNAQFAEEMDNISIGTQNQLVEYEEDVKQNKKDSVIEVIKMNSPEWPQIVLGCTGSIIMGCAMPVFAILFGSILGTLALGDEEEVRRESNKFSLYFVISGIIAGLSTFFQMYMFGIAGEKLTKRIRIQMFQAMLRQEIGFFDKKSNGVGALCSKLSSDAALVQGATGQRIGTILQSIATLILSIGLSMYYEWRLGLVAMAFTPLILLATFFERRNTRNLSGHRDDSLQNSTKIAVEGVGNVRTVASLGCEDTFHNIYISELTPYLKRNLLSTHWRALVFGLSRSLMFFAYSACMYYGGYLIRDGLPYENVFKVSQALIMGTVSIANALAFAPNFTKGIEAARKVQGLLTRIPKIRDTPNSKDKKNEGNLLYSGIHFSYPTREGVPVLKGLDLTVLQGKTVALVGPSGCGKSTIIQLAERFYDPSAGEVFLDDEEFKSITLDTLRVHLGIVSQEPNLFNKTIAENIAYGDNSRVVESAEIIEAAKNANIHNFISSLPAGYETRLGEKGTQLSGGQKQRVAIARALVRNPKVLLLDEATSALDAESEKVFEIEQLSKILLYKKLWTTLKKGRTCITIAHRLTTIQDADVICVVDEGTIAEMGTHAELLEKQGLYYKLHSLQPK</sequence>
<dbReference type="Gene3D" id="3.40.50.300">
    <property type="entry name" value="P-loop containing nucleotide triphosphate hydrolases"/>
    <property type="match status" value="2"/>
</dbReference>
<evidence type="ECO:0000256" key="8">
    <source>
        <dbReference type="ARBA" id="ARBA00022840"/>
    </source>
</evidence>
<feature type="transmembrane region" description="Helical" evidence="14">
    <location>
        <begin position="402"/>
        <end position="425"/>
    </location>
</feature>
<evidence type="ECO:0000256" key="10">
    <source>
        <dbReference type="ARBA" id="ARBA00022989"/>
    </source>
</evidence>
<feature type="transmembrane region" description="Helical" evidence="14">
    <location>
        <begin position="662"/>
        <end position="680"/>
    </location>
</feature>
<comment type="subcellular location">
    <subcellularLocation>
        <location evidence="1">Membrane</location>
        <topology evidence="1">Multi-pass membrane protein</topology>
    </subcellularLocation>
</comment>
<evidence type="ECO:0000259" key="15">
    <source>
        <dbReference type="PROSITE" id="PS50893"/>
    </source>
</evidence>
<dbReference type="GO" id="GO:0015421">
    <property type="term" value="F:ABC-type oligopeptide transporter activity"/>
    <property type="evidence" value="ECO:0007669"/>
    <property type="project" value="TreeGrafter"/>
</dbReference>
<evidence type="ECO:0000256" key="5">
    <source>
        <dbReference type="ARBA" id="ARBA00022692"/>
    </source>
</evidence>
<feature type="domain" description="ABC transporter" evidence="15">
    <location>
        <begin position="714"/>
        <end position="963"/>
    </location>
</feature>
<dbReference type="InterPro" id="IPR017871">
    <property type="entry name" value="ABC_transporter-like_CS"/>
</dbReference>
<dbReference type="Gene3D" id="1.20.1560.10">
    <property type="entry name" value="ABC transporter type 1, transmembrane domain"/>
    <property type="match status" value="2"/>
</dbReference>
<dbReference type="GO" id="GO:0008559">
    <property type="term" value="F:ABC-type xenobiotic transporter activity"/>
    <property type="evidence" value="ECO:0007669"/>
    <property type="project" value="UniProtKB-EC"/>
</dbReference>
<dbReference type="SMART" id="SM00382">
    <property type="entry name" value="AAA"/>
    <property type="match status" value="2"/>
</dbReference>
<evidence type="ECO:0000256" key="11">
    <source>
        <dbReference type="ARBA" id="ARBA00023136"/>
    </source>
</evidence>
<feature type="transmembrane region" description="Helical" evidence="14">
    <location>
        <begin position="437"/>
        <end position="459"/>
    </location>
</feature>
<evidence type="ECO:0000313" key="17">
    <source>
        <dbReference type="EMBL" id="KAJ8927496.1"/>
    </source>
</evidence>
<dbReference type="CDD" id="cd18578">
    <property type="entry name" value="ABC_6TM_Pgp_ABCB1_D2_like"/>
    <property type="match status" value="1"/>
</dbReference>
<proteinExistence type="inferred from homology"/>
<dbReference type="InterPro" id="IPR011527">
    <property type="entry name" value="ABC1_TM_dom"/>
</dbReference>
<dbReference type="GO" id="GO:0016887">
    <property type="term" value="F:ATP hydrolysis activity"/>
    <property type="evidence" value="ECO:0007669"/>
    <property type="project" value="InterPro"/>
</dbReference>
<organism evidence="17 18">
    <name type="scientific">Rhamnusium bicolor</name>
    <dbReference type="NCBI Taxonomy" id="1586634"/>
    <lineage>
        <taxon>Eukaryota</taxon>
        <taxon>Metazoa</taxon>
        <taxon>Ecdysozoa</taxon>
        <taxon>Arthropoda</taxon>
        <taxon>Hexapoda</taxon>
        <taxon>Insecta</taxon>
        <taxon>Pterygota</taxon>
        <taxon>Neoptera</taxon>
        <taxon>Endopterygota</taxon>
        <taxon>Coleoptera</taxon>
        <taxon>Polyphaga</taxon>
        <taxon>Cucujiformia</taxon>
        <taxon>Chrysomeloidea</taxon>
        <taxon>Cerambycidae</taxon>
        <taxon>Lepturinae</taxon>
        <taxon>Rhagiini</taxon>
        <taxon>Rhamnusium</taxon>
    </lineage>
</organism>
<dbReference type="PANTHER" id="PTHR43394">
    <property type="entry name" value="ATP-DEPENDENT PERMEASE MDL1, MITOCHONDRIAL"/>
    <property type="match status" value="1"/>
</dbReference>
<evidence type="ECO:0000256" key="2">
    <source>
        <dbReference type="ARBA" id="ARBA00007577"/>
    </source>
</evidence>
<keyword evidence="5 14" id="KW-0812">Transmembrane</keyword>
<feature type="transmembrane region" description="Helical" evidence="14">
    <location>
        <begin position="621"/>
        <end position="642"/>
    </location>
</feature>
<dbReference type="FunFam" id="1.20.1560.10:FF:000009">
    <property type="entry name" value="ABC transporter B family member 1"/>
    <property type="match status" value="1"/>
</dbReference>
<comment type="caution">
    <text evidence="17">The sequence shown here is derived from an EMBL/GenBank/DDBJ whole genome shotgun (WGS) entry which is preliminary data.</text>
</comment>
<keyword evidence="11 14" id="KW-0472">Membrane</keyword>
<evidence type="ECO:0000256" key="12">
    <source>
        <dbReference type="ARBA" id="ARBA00023180"/>
    </source>
</evidence>
<dbReference type="PROSITE" id="PS50893">
    <property type="entry name" value="ABC_TRANSPORTER_2"/>
    <property type="match status" value="2"/>
</dbReference>
<evidence type="ECO:0000256" key="6">
    <source>
        <dbReference type="ARBA" id="ARBA00022737"/>
    </source>
</evidence>
<dbReference type="SUPFAM" id="SSF90123">
    <property type="entry name" value="ABC transporter transmembrane region"/>
    <property type="match status" value="2"/>
</dbReference>
<dbReference type="GO" id="GO:0097254">
    <property type="term" value="P:renal tubular secretion"/>
    <property type="evidence" value="ECO:0007669"/>
    <property type="project" value="UniProtKB-ARBA"/>
</dbReference>
<evidence type="ECO:0000256" key="14">
    <source>
        <dbReference type="SAM" id="Phobius"/>
    </source>
</evidence>
<comment type="catalytic activity">
    <reaction evidence="13">
        <text>ATP + H2O + xenobioticSide 1 = ADP + phosphate + xenobioticSide 2.</text>
        <dbReference type="EC" id="7.6.2.2"/>
    </reaction>
</comment>
<dbReference type="FunFam" id="3.40.50.300:FF:000479">
    <property type="entry name" value="Multidrug resistance protein 1A"/>
    <property type="match status" value="1"/>
</dbReference>
<dbReference type="PROSITE" id="PS50929">
    <property type="entry name" value="ABC_TM1F"/>
    <property type="match status" value="1"/>
</dbReference>
<keyword evidence="18" id="KW-1185">Reference proteome</keyword>
<feature type="domain" description="ABC transporter" evidence="15">
    <location>
        <begin position="94"/>
        <end position="330"/>
    </location>
</feature>
<dbReference type="FunFam" id="3.40.50.300:FF:000205">
    <property type="entry name" value="ABC transporter B family member 4"/>
    <property type="match status" value="1"/>
</dbReference>
<keyword evidence="9" id="KW-1278">Translocase</keyword>
<comment type="similarity">
    <text evidence="2">Belongs to the ABC transporter superfamily. ABCB family. Multidrug resistance exporter (TC 3.A.1.201) subfamily.</text>
</comment>
<keyword evidence="7" id="KW-0547">Nucleotide-binding</keyword>
<evidence type="ECO:0000256" key="13">
    <source>
        <dbReference type="ARBA" id="ARBA00034018"/>
    </source>
</evidence>
<evidence type="ECO:0000313" key="18">
    <source>
        <dbReference type="Proteomes" id="UP001162156"/>
    </source>
</evidence>
<dbReference type="GO" id="GO:0090374">
    <property type="term" value="P:oligopeptide export from mitochondrion"/>
    <property type="evidence" value="ECO:0007669"/>
    <property type="project" value="TreeGrafter"/>
</dbReference>
<accession>A0AAV8WLZ5</accession>
<dbReference type="EC" id="7.6.2.2" evidence="3"/>
<dbReference type="Proteomes" id="UP001162156">
    <property type="component" value="Unassembled WGS sequence"/>
</dbReference>
<keyword evidence="4" id="KW-0813">Transport</keyword>
<feature type="domain" description="ABC transmembrane type-1" evidence="16">
    <location>
        <begin position="395"/>
        <end position="681"/>
    </location>
</feature>
<dbReference type="InterPro" id="IPR039421">
    <property type="entry name" value="Type_1_exporter"/>
</dbReference>
<dbReference type="InterPro" id="IPR036640">
    <property type="entry name" value="ABC1_TM_sf"/>
</dbReference>
<evidence type="ECO:0000256" key="4">
    <source>
        <dbReference type="ARBA" id="ARBA00022448"/>
    </source>
</evidence>
<dbReference type="InterPro" id="IPR027417">
    <property type="entry name" value="P-loop_NTPase"/>
</dbReference>